<reference evidence="1" key="1">
    <citation type="submission" date="2022-08" db="EMBL/GenBank/DDBJ databases">
        <authorList>
            <person name="Giroux E."/>
            <person name="Giroux E."/>
        </authorList>
    </citation>
    <scope>NUCLEOTIDE SEQUENCE</scope>
    <source>
        <strain evidence="1">H1091258</strain>
    </source>
</reference>
<name>A0A9W4WDX9_9PEZI</name>
<accession>A0A9W4WDX9</accession>
<evidence type="ECO:0000313" key="2">
    <source>
        <dbReference type="Proteomes" id="UP001152533"/>
    </source>
</evidence>
<dbReference type="EMBL" id="CAMGZC010001334">
    <property type="protein sequence ID" value="CAI0652423.1"/>
    <property type="molecule type" value="Genomic_DNA"/>
</dbReference>
<comment type="caution">
    <text evidence="1">The sequence shown here is derived from an EMBL/GenBank/DDBJ whole genome shotgun (WGS) entry which is preliminary data.</text>
</comment>
<evidence type="ECO:0000313" key="1">
    <source>
        <dbReference type="EMBL" id="CAI0652423.1"/>
    </source>
</evidence>
<dbReference type="Proteomes" id="UP001152533">
    <property type="component" value="Unassembled WGS sequence"/>
</dbReference>
<dbReference type="AlphaFoldDB" id="A0A9W4WDX9"/>
<organism evidence="1 2">
    <name type="scientific">Colletotrichum noveboracense</name>
    <dbReference type="NCBI Taxonomy" id="2664923"/>
    <lineage>
        <taxon>Eukaryota</taxon>
        <taxon>Fungi</taxon>
        <taxon>Dikarya</taxon>
        <taxon>Ascomycota</taxon>
        <taxon>Pezizomycotina</taxon>
        <taxon>Sordariomycetes</taxon>
        <taxon>Hypocreomycetidae</taxon>
        <taxon>Glomerellales</taxon>
        <taxon>Glomerellaceae</taxon>
        <taxon>Colletotrichum</taxon>
        <taxon>Colletotrichum gloeosporioides species complex</taxon>
    </lineage>
</organism>
<proteinExistence type="predicted"/>
<sequence>MLQIETRVRKEEHDKGGNIKVEAGNELILYGTALPSATLNAILDQCGELSCKPGEPVKAKTMRIGAGNMG</sequence>
<keyword evidence="2" id="KW-1185">Reference proteome</keyword>
<gene>
    <name evidence="1" type="ORF">CGXH109_LOCUS116750</name>
</gene>
<protein>
    <submittedName>
        <fullName evidence="1">Uncharacterized protein</fullName>
    </submittedName>
</protein>